<evidence type="ECO:0000256" key="1">
    <source>
        <dbReference type="SAM" id="MobiDB-lite"/>
    </source>
</evidence>
<evidence type="ECO:0000256" key="2">
    <source>
        <dbReference type="SAM" id="SignalP"/>
    </source>
</evidence>
<comment type="caution">
    <text evidence="3">The sequence shown here is derived from an EMBL/GenBank/DDBJ whole genome shotgun (WGS) entry which is preliminary data.</text>
</comment>
<dbReference type="Proteomes" id="UP000645828">
    <property type="component" value="Unassembled WGS sequence"/>
</dbReference>
<organism evidence="3 4">
    <name type="scientific">Nyctereutes procyonoides</name>
    <name type="common">Raccoon dog</name>
    <name type="synonym">Canis procyonoides</name>
    <dbReference type="NCBI Taxonomy" id="34880"/>
    <lineage>
        <taxon>Eukaryota</taxon>
        <taxon>Metazoa</taxon>
        <taxon>Chordata</taxon>
        <taxon>Craniata</taxon>
        <taxon>Vertebrata</taxon>
        <taxon>Euteleostomi</taxon>
        <taxon>Mammalia</taxon>
        <taxon>Eutheria</taxon>
        <taxon>Laurasiatheria</taxon>
        <taxon>Carnivora</taxon>
        <taxon>Caniformia</taxon>
        <taxon>Canidae</taxon>
        <taxon>Nyctereutes</taxon>
    </lineage>
</organism>
<keyword evidence="4" id="KW-1185">Reference proteome</keyword>
<proteinExistence type="predicted"/>
<evidence type="ECO:0000313" key="4">
    <source>
        <dbReference type="Proteomes" id="UP000645828"/>
    </source>
</evidence>
<name>A0A811YFJ2_NYCPR</name>
<feature type="region of interest" description="Disordered" evidence="1">
    <location>
        <begin position="25"/>
        <end position="161"/>
    </location>
</feature>
<keyword evidence="2" id="KW-0732">Signal</keyword>
<reference evidence="3" key="1">
    <citation type="submission" date="2020-12" db="EMBL/GenBank/DDBJ databases">
        <authorList>
            <consortium name="Molecular Ecology Group"/>
        </authorList>
    </citation>
    <scope>NUCLEOTIDE SEQUENCE</scope>
    <source>
        <strain evidence="3">TBG_1078</strain>
    </source>
</reference>
<feature type="compositionally biased region" description="Low complexity" evidence="1">
    <location>
        <begin position="25"/>
        <end position="37"/>
    </location>
</feature>
<dbReference type="AlphaFoldDB" id="A0A811YFJ2"/>
<sequence>MCTISLMAGAGSALGALALRTRAATAGPGALPGTRPSARPHPRPARPDQWPRASPSAAAPPPPSPHRPLRPPRPRPRPRPGLPPRHPAARAPRHPAARAPSAPGPWAILPGRLRRGAAPGGRTGRGPRTLPGRPGRERAETGFRAQKWSVSRDSDTPPSGTWRQPCLGKAWPHVSIITRCSPGLSLNSSPPISQPLLGTCSLHTLQQVAGSSLLQMDMTSPHRYAWQAATGSRNATEMFISLYELVAAS</sequence>
<feature type="chain" id="PRO_5033009410" evidence="2">
    <location>
        <begin position="19"/>
        <end position="249"/>
    </location>
</feature>
<protein>
    <submittedName>
        <fullName evidence="3">(raccoon dog) hypothetical protein</fullName>
    </submittedName>
</protein>
<gene>
    <name evidence="3" type="ORF">NYPRO_LOCUS7858</name>
</gene>
<dbReference type="EMBL" id="CAJHUB010000673">
    <property type="protein sequence ID" value="CAD7675063.1"/>
    <property type="molecule type" value="Genomic_DNA"/>
</dbReference>
<feature type="signal peptide" evidence="2">
    <location>
        <begin position="1"/>
        <end position="18"/>
    </location>
</feature>
<feature type="compositionally biased region" description="Basic residues" evidence="1">
    <location>
        <begin position="87"/>
        <end position="96"/>
    </location>
</feature>
<accession>A0A811YFJ2</accession>
<feature type="compositionally biased region" description="Basic residues" evidence="1">
    <location>
        <begin position="67"/>
        <end position="78"/>
    </location>
</feature>
<evidence type="ECO:0000313" key="3">
    <source>
        <dbReference type="EMBL" id="CAD7675063.1"/>
    </source>
</evidence>